<evidence type="ECO:0000313" key="1">
    <source>
        <dbReference type="EMBL" id="EHP46585.1"/>
    </source>
</evidence>
<dbReference type="EMBL" id="ADMC01000025">
    <property type="protein sequence ID" value="EHP46585.1"/>
    <property type="molecule type" value="Genomic_DNA"/>
</dbReference>
<proteinExistence type="predicted"/>
<dbReference type="HOGENOM" id="CLU_3170915_0_0_10"/>
<dbReference type="Proteomes" id="UP000004892">
    <property type="component" value="Unassembled WGS sequence"/>
</dbReference>
<name>H1DIH3_9BACT</name>
<reference evidence="1 2" key="1">
    <citation type="submission" date="2012-01" db="EMBL/GenBank/DDBJ databases">
        <title>The Genome Sequence of Odoribacter laneus YIT 12061.</title>
        <authorList>
            <consortium name="The Broad Institute Genome Sequencing Platform"/>
            <person name="Earl A."/>
            <person name="Ward D."/>
            <person name="Feldgarden M."/>
            <person name="Gevers D."/>
            <person name="Morotomi M."/>
            <person name="Young S.K."/>
            <person name="Zeng Q."/>
            <person name="Gargeya S."/>
            <person name="Fitzgerald M."/>
            <person name="Haas B."/>
            <person name="Abouelleil A."/>
            <person name="Alvarado L."/>
            <person name="Arachchi H.M."/>
            <person name="Berlin A."/>
            <person name="Chapman S.B."/>
            <person name="Gearin G."/>
            <person name="Goldberg J."/>
            <person name="Griggs A."/>
            <person name="Gujja S."/>
            <person name="Hansen M."/>
            <person name="Heiman D."/>
            <person name="Howarth C."/>
            <person name="Larimer J."/>
            <person name="Lui A."/>
            <person name="MacDonald P.J.P."/>
            <person name="McCowen C."/>
            <person name="Montmayeur A."/>
            <person name="Murphy C."/>
            <person name="Neiman D."/>
            <person name="Pearson M."/>
            <person name="Priest M."/>
            <person name="Roberts A."/>
            <person name="Saif S."/>
            <person name="Shea T."/>
            <person name="Sisk P."/>
            <person name="Stolte C."/>
            <person name="Sykes S."/>
            <person name="Wortman J."/>
            <person name="Nusbaum C."/>
            <person name="Birren B."/>
        </authorList>
    </citation>
    <scope>NUCLEOTIDE SEQUENCE [LARGE SCALE GENOMIC DNA]</scope>
    <source>
        <strain evidence="1 2">YIT 12061</strain>
    </source>
</reference>
<gene>
    <name evidence="1" type="ORF">HMPREF9449_02202</name>
</gene>
<comment type="caution">
    <text evidence="1">The sequence shown here is derived from an EMBL/GenBank/DDBJ whole genome shotgun (WGS) entry which is preliminary data.</text>
</comment>
<accession>H1DIH3</accession>
<dbReference type="AlphaFoldDB" id="H1DIH3"/>
<sequence length="47" mass="5661">MRVELWIEIYSAAQGRVDVKFKKIQQKYRFATNFPQKPPFIDRNKSS</sequence>
<keyword evidence="2" id="KW-1185">Reference proteome</keyword>
<protein>
    <submittedName>
        <fullName evidence="1">Uncharacterized protein</fullName>
    </submittedName>
</protein>
<evidence type="ECO:0000313" key="2">
    <source>
        <dbReference type="Proteomes" id="UP000004892"/>
    </source>
</evidence>
<organism evidence="1 2">
    <name type="scientific">Odoribacter laneus YIT 12061</name>
    <dbReference type="NCBI Taxonomy" id="742817"/>
    <lineage>
        <taxon>Bacteria</taxon>
        <taxon>Pseudomonadati</taxon>
        <taxon>Bacteroidota</taxon>
        <taxon>Bacteroidia</taxon>
        <taxon>Bacteroidales</taxon>
        <taxon>Odoribacteraceae</taxon>
        <taxon>Odoribacter</taxon>
    </lineage>
</organism>